<dbReference type="SUPFAM" id="SSF69593">
    <property type="entry name" value="Glycerol-3-phosphate (1)-acyltransferase"/>
    <property type="match status" value="1"/>
</dbReference>
<dbReference type="AlphaFoldDB" id="A0A1J5MSG4"/>
<dbReference type="Proteomes" id="UP000181901">
    <property type="component" value="Unassembled WGS sequence"/>
</dbReference>
<organism evidence="2 3">
    <name type="scientific">Pseudodesulfovibrio hydrargyri</name>
    <dbReference type="NCBI Taxonomy" id="2125990"/>
    <lineage>
        <taxon>Bacteria</taxon>
        <taxon>Pseudomonadati</taxon>
        <taxon>Thermodesulfobacteriota</taxon>
        <taxon>Desulfovibrionia</taxon>
        <taxon>Desulfovibrionales</taxon>
        <taxon>Desulfovibrionaceae</taxon>
    </lineage>
</organism>
<accession>A0A1J5MSG4</accession>
<gene>
    <name evidence="2" type="ORF">BerOc1_03711</name>
</gene>
<dbReference type="RefSeq" id="WP_071547377.1">
    <property type="nucleotide sequence ID" value="NZ_LKAQ01000005.1"/>
</dbReference>
<sequence length="215" mass="24396">MKIPIDPAAFAPLIAWLFKLWVRTIRFEPEGCTEFAELNKKGQPLVVALWHGEIFPVTAFGHTLTTHLVTFVSQSKDGEVIARMLERIGHTTVRGSSTRGGVRALLKAKRIMEQENRMAVFTIDGPKGPRHKAKDGVIFLAQRAGAKIVPIRAFPERRKVFEKSWDRFVLPMPFTRCPVRIGEPMAVTTEKLTEEVMARETARLEARMHELKPEQ</sequence>
<evidence type="ECO:0000313" key="3">
    <source>
        <dbReference type="Proteomes" id="UP000181901"/>
    </source>
</evidence>
<proteinExistence type="predicted"/>
<dbReference type="InterPro" id="IPR007172">
    <property type="entry name" value="DUF374"/>
</dbReference>
<dbReference type="EMBL" id="LKAQ01000005">
    <property type="protein sequence ID" value="OIQ48954.1"/>
    <property type="molecule type" value="Genomic_DNA"/>
</dbReference>
<dbReference type="CDD" id="cd07983">
    <property type="entry name" value="LPLAT_DUF374-like"/>
    <property type="match status" value="1"/>
</dbReference>
<feature type="domain" description="DUF374" evidence="1">
    <location>
        <begin position="67"/>
        <end position="130"/>
    </location>
</feature>
<name>A0A1J5MSG4_9BACT</name>
<comment type="caution">
    <text evidence="2">The sequence shown here is derived from an EMBL/GenBank/DDBJ whole genome shotgun (WGS) entry which is preliminary data.</text>
</comment>
<evidence type="ECO:0000313" key="2">
    <source>
        <dbReference type="EMBL" id="OIQ48954.1"/>
    </source>
</evidence>
<protein>
    <recommendedName>
        <fullName evidence="1">DUF374 domain-containing protein</fullName>
    </recommendedName>
</protein>
<keyword evidence="3" id="KW-1185">Reference proteome</keyword>
<reference evidence="2 3" key="1">
    <citation type="submission" date="2015-09" db="EMBL/GenBank/DDBJ databases">
        <title>Genome of Desulfovibrio dechloracetivorans BerOc1, a mercury methylating strain isolated from highly hydrocarbons and metals contaminated coastal sediments.</title>
        <authorList>
            <person name="Goni Urriza M."/>
            <person name="Gassie C."/>
            <person name="Bouchez O."/>
            <person name="Klopp C."/>
            <person name="Ranchou-Peyruse A."/>
            <person name="Remy G."/>
        </authorList>
    </citation>
    <scope>NUCLEOTIDE SEQUENCE [LARGE SCALE GENOMIC DNA]</scope>
    <source>
        <strain evidence="2 3">BerOc1</strain>
    </source>
</reference>
<evidence type="ECO:0000259" key="1">
    <source>
        <dbReference type="Pfam" id="PF04028"/>
    </source>
</evidence>
<dbReference type="Pfam" id="PF04028">
    <property type="entry name" value="DUF374"/>
    <property type="match status" value="1"/>
</dbReference>
<dbReference type="OrthoDB" id="9810508at2"/>